<proteinExistence type="predicted"/>
<feature type="non-terminal residue" evidence="1">
    <location>
        <position position="1"/>
    </location>
</feature>
<comment type="caution">
    <text evidence="1">The sequence shown here is derived from an EMBL/GenBank/DDBJ whole genome shotgun (WGS) entry which is preliminary data.</text>
</comment>
<name>C9L3S1_BLAHA</name>
<organism evidence="1 2">
    <name type="scientific">Blautia hansenii DSM 20583</name>
    <dbReference type="NCBI Taxonomy" id="537007"/>
    <lineage>
        <taxon>Bacteria</taxon>
        <taxon>Bacillati</taxon>
        <taxon>Bacillota</taxon>
        <taxon>Clostridia</taxon>
        <taxon>Lachnospirales</taxon>
        <taxon>Lachnospiraceae</taxon>
        <taxon>Blautia</taxon>
    </lineage>
</organism>
<dbReference type="EMBL" id="ABYU02000002">
    <property type="protein sequence ID" value="EEX23215.1"/>
    <property type="molecule type" value="Genomic_DNA"/>
</dbReference>
<dbReference type="AlphaFoldDB" id="C9L3S1"/>
<evidence type="ECO:0000313" key="1">
    <source>
        <dbReference type="EMBL" id="EEX23215.1"/>
    </source>
</evidence>
<sequence length="51" mass="5684">KWTMPIRIGESTWRACYHVSGSYAGITKNAGISRVNKHPVFPGALDMPAYF</sequence>
<keyword evidence="2" id="KW-1185">Reference proteome</keyword>
<reference evidence="1" key="1">
    <citation type="submission" date="2009-09" db="EMBL/GenBank/DDBJ databases">
        <authorList>
            <person name="Weinstock G."/>
            <person name="Sodergren E."/>
            <person name="Clifton S."/>
            <person name="Fulton L."/>
            <person name="Fulton B."/>
            <person name="Courtney L."/>
            <person name="Fronick C."/>
            <person name="Harrison M."/>
            <person name="Strong C."/>
            <person name="Farmer C."/>
            <person name="Delahaunty K."/>
            <person name="Markovic C."/>
            <person name="Hall O."/>
            <person name="Minx P."/>
            <person name="Tomlinson C."/>
            <person name="Mitreva M."/>
            <person name="Nelson J."/>
            <person name="Hou S."/>
            <person name="Wollam A."/>
            <person name="Pepin K.H."/>
            <person name="Johnson M."/>
            <person name="Bhonagiri V."/>
            <person name="Nash W.E."/>
            <person name="Warren W."/>
            <person name="Chinwalla A."/>
            <person name="Mardis E.R."/>
            <person name="Wilson R.K."/>
        </authorList>
    </citation>
    <scope>NUCLEOTIDE SEQUENCE [LARGE SCALE GENOMIC DNA]</scope>
    <source>
        <strain evidence="1">DSM 20583</strain>
    </source>
</reference>
<dbReference type="HOGENOM" id="CLU_3110732_0_0_9"/>
<protein>
    <submittedName>
        <fullName evidence="1">Uncharacterized protein</fullName>
    </submittedName>
</protein>
<evidence type="ECO:0000313" key="2">
    <source>
        <dbReference type="Proteomes" id="UP000003755"/>
    </source>
</evidence>
<accession>C9L3S1</accession>
<dbReference type="Proteomes" id="UP000003755">
    <property type="component" value="Unassembled WGS sequence"/>
</dbReference>
<gene>
    <name evidence="1" type="ORF">BLAHAN_04001</name>
</gene>